<protein>
    <submittedName>
        <fullName evidence="2">Uncharacterized protein</fullName>
    </submittedName>
</protein>
<feature type="region of interest" description="Disordered" evidence="1">
    <location>
        <begin position="1"/>
        <end position="23"/>
    </location>
</feature>
<name>A0A0A9AWB1_ARUDO</name>
<dbReference type="EMBL" id="GBRH01242464">
    <property type="protein sequence ID" value="JAD55431.1"/>
    <property type="molecule type" value="Transcribed_RNA"/>
</dbReference>
<proteinExistence type="predicted"/>
<evidence type="ECO:0000256" key="1">
    <source>
        <dbReference type="SAM" id="MobiDB-lite"/>
    </source>
</evidence>
<reference evidence="2" key="2">
    <citation type="journal article" date="2015" name="Data Brief">
        <title>Shoot transcriptome of the giant reed, Arundo donax.</title>
        <authorList>
            <person name="Barrero R.A."/>
            <person name="Guerrero F.D."/>
            <person name="Moolhuijzen P."/>
            <person name="Goolsby J.A."/>
            <person name="Tidwell J."/>
            <person name="Bellgard S.E."/>
            <person name="Bellgard M.I."/>
        </authorList>
    </citation>
    <scope>NUCLEOTIDE SEQUENCE</scope>
    <source>
        <tissue evidence="2">Shoot tissue taken approximately 20 cm above the soil surface</tissue>
    </source>
</reference>
<reference evidence="2" key="1">
    <citation type="submission" date="2014-09" db="EMBL/GenBank/DDBJ databases">
        <authorList>
            <person name="Magalhaes I.L.F."/>
            <person name="Oliveira U."/>
            <person name="Santos F.R."/>
            <person name="Vidigal T.H.D.A."/>
            <person name="Brescovit A.D."/>
            <person name="Santos A.J."/>
        </authorList>
    </citation>
    <scope>NUCLEOTIDE SEQUENCE</scope>
    <source>
        <tissue evidence="2">Shoot tissue taken approximately 20 cm above the soil surface</tissue>
    </source>
</reference>
<accession>A0A0A9AWB1</accession>
<evidence type="ECO:0000313" key="2">
    <source>
        <dbReference type="EMBL" id="JAD55431.1"/>
    </source>
</evidence>
<organism evidence="2">
    <name type="scientific">Arundo donax</name>
    <name type="common">Giant reed</name>
    <name type="synonym">Donax arundinaceus</name>
    <dbReference type="NCBI Taxonomy" id="35708"/>
    <lineage>
        <taxon>Eukaryota</taxon>
        <taxon>Viridiplantae</taxon>
        <taxon>Streptophyta</taxon>
        <taxon>Embryophyta</taxon>
        <taxon>Tracheophyta</taxon>
        <taxon>Spermatophyta</taxon>
        <taxon>Magnoliopsida</taxon>
        <taxon>Liliopsida</taxon>
        <taxon>Poales</taxon>
        <taxon>Poaceae</taxon>
        <taxon>PACMAD clade</taxon>
        <taxon>Arundinoideae</taxon>
        <taxon>Arundineae</taxon>
        <taxon>Arundo</taxon>
    </lineage>
</organism>
<sequence>MRDWSSDRGAMQQSYHGGGGLEQ</sequence>
<dbReference type="AlphaFoldDB" id="A0A0A9AWB1"/>